<dbReference type="AlphaFoldDB" id="A0A0M2HS95"/>
<sequence length="144" mass="16303">MTNVQHDHHEHVVYYAYTAQQAVADGLSVEPFPEVTREAGFRLSVILTTAAYADVVEWTRDDIGQDESGRWWDVLMAARIAAKRALGHPGAPFWFEVYRIPNKAPNGAESRVELPIAARLRIRVEAFDWELTPCLVISLPDEEE</sequence>
<keyword evidence="2" id="KW-1185">Reference proteome</keyword>
<name>A0A0M2HS95_9MICO</name>
<evidence type="ECO:0000313" key="2">
    <source>
        <dbReference type="Proteomes" id="UP000033900"/>
    </source>
</evidence>
<reference evidence="1 2" key="1">
    <citation type="submission" date="2015-02" db="EMBL/GenBank/DDBJ databases">
        <title>Draft genome sequences of ten Microbacterium spp. with emphasis on heavy metal contaminated environments.</title>
        <authorList>
            <person name="Corretto E."/>
        </authorList>
    </citation>
    <scope>NUCLEOTIDE SEQUENCE [LARGE SCALE GENOMIC DNA]</scope>
    <source>
        <strain evidence="1 2">SA35</strain>
    </source>
</reference>
<dbReference type="STRING" id="273678.RS84_00045"/>
<organism evidence="1 2">
    <name type="scientific">Microbacterium hydrocarbonoxydans</name>
    <dbReference type="NCBI Taxonomy" id="273678"/>
    <lineage>
        <taxon>Bacteria</taxon>
        <taxon>Bacillati</taxon>
        <taxon>Actinomycetota</taxon>
        <taxon>Actinomycetes</taxon>
        <taxon>Micrococcales</taxon>
        <taxon>Microbacteriaceae</taxon>
        <taxon>Microbacterium</taxon>
    </lineage>
</organism>
<accession>A0A0M2HS95</accession>
<dbReference type="PATRIC" id="fig|273678.4.peg.41"/>
<proteinExistence type="predicted"/>
<dbReference type="Proteomes" id="UP000033900">
    <property type="component" value="Unassembled WGS sequence"/>
</dbReference>
<protein>
    <submittedName>
        <fullName evidence="1">Uncharacterized protein</fullName>
    </submittedName>
</protein>
<comment type="caution">
    <text evidence="1">The sequence shown here is derived from an EMBL/GenBank/DDBJ whole genome shotgun (WGS) entry which is preliminary data.</text>
</comment>
<evidence type="ECO:0000313" key="1">
    <source>
        <dbReference type="EMBL" id="KJL49571.1"/>
    </source>
</evidence>
<dbReference type="RefSeq" id="WP_052676141.1">
    <property type="nucleotide sequence ID" value="NZ_JYJB01000002.1"/>
</dbReference>
<dbReference type="OrthoDB" id="4556966at2"/>
<gene>
    <name evidence="1" type="ORF">RS84_00045</name>
</gene>
<dbReference type="EMBL" id="JYJB01000002">
    <property type="protein sequence ID" value="KJL49571.1"/>
    <property type="molecule type" value="Genomic_DNA"/>
</dbReference>